<keyword evidence="6 7" id="KW-0472">Membrane</keyword>
<comment type="subcellular location">
    <subcellularLocation>
        <location evidence="1">Cell membrane</location>
        <topology evidence="1">Multi-pass membrane protein</topology>
    </subcellularLocation>
</comment>
<keyword evidence="5 7" id="KW-1133">Transmembrane helix</keyword>
<feature type="transmembrane region" description="Helical" evidence="7">
    <location>
        <begin position="246"/>
        <end position="267"/>
    </location>
</feature>
<evidence type="ECO:0000256" key="1">
    <source>
        <dbReference type="ARBA" id="ARBA00004651"/>
    </source>
</evidence>
<dbReference type="InterPro" id="IPR044049">
    <property type="entry name" value="EccD_transm"/>
</dbReference>
<evidence type="ECO:0000313" key="9">
    <source>
        <dbReference type="EMBL" id="MBG6139345.1"/>
    </source>
</evidence>
<reference evidence="9" key="1">
    <citation type="submission" date="2020-11" db="EMBL/GenBank/DDBJ databases">
        <title>Sequencing the genomes of 1000 actinobacteria strains.</title>
        <authorList>
            <person name="Klenk H.-P."/>
        </authorList>
    </citation>
    <scope>NUCLEOTIDE SEQUENCE</scope>
    <source>
        <strain evidence="9">DSM 45356</strain>
    </source>
</reference>
<feature type="transmembrane region" description="Helical" evidence="7">
    <location>
        <begin position="157"/>
        <end position="181"/>
    </location>
</feature>
<feature type="transmembrane region" description="Helical" evidence="7">
    <location>
        <begin position="124"/>
        <end position="145"/>
    </location>
</feature>
<feature type="transmembrane region" description="Helical" evidence="7">
    <location>
        <begin position="409"/>
        <end position="430"/>
    </location>
</feature>
<keyword evidence="4 7" id="KW-0812">Transmembrane</keyword>
<evidence type="ECO:0000256" key="4">
    <source>
        <dbReference type="ARBA" id="ARBA00022692"/>
    </source>
</evidence>
<gene>
    <name evidence="9" type="ORF">IW245_005539</name>
</gene>
<dbReference type="GO" id="GO:0005886">
    <property type="term" value="C:plasma membrane"/>
    <property type="evidence" value="ECO:0007669"/>
    <property type="project" value="UniProtKB-SubCell"/>
</dbReference>
<name>A0A8J7GKJ1_9ACTN</name>
<sequence length="473" mass="47076">MSTTGLGLARVTIATPRRRIDVALPDQSPLAELLPRILAHAGEAIADDGEAHGGWILRRSDGTPLTAGRTLTANGVRDGEILHLLPRRAAWPELDYDDVIDAIATGAKAHGPAWSGAATRRAGLAAAGIAVALAWLSILASGLAAPDAAHAAAAHAGLGWLTAGLFALTIGVVLVLTGAILSRALSDGLAGAAIAAYGLPFGFLGGFLALAENRSVTATDVLLGSSVLLVLAVAGYVGVADAPRVFAAGILTAILGLLGALLGLWLGAAGACALVASVLLAATSAFPLLSMWLGKLPVPVVPANAAAVDPTVPLPPRVTVFAAVARADELLTGLLLGAAVVATACAGVLVFRGGLAGPILVGAVSCAYLLRARLFPAVRHRSPLFGAGVAGLAVLGVGLLVAAPPWARLLVVAVAAVLVAGVAATAGLVYGRRPPSPYLGRAADILDVALVISVVPIACQVLGLYALVRGLAG</sequence>
<feature type="domain" description="EccD-like transmembrane" evidence="8">
    <location>
        <begin position="119"/>
        <end position="471"/>
    </location>
</feature>
<comment type="similarity">
    <text evidence="2">Belongs to the EccD/Snm4 family.</text>
</comment>
<organism evidence="9 10">
    <name type="scientific">Longispora fulva</name>
    <dbReference type="NCBI Taxonomy" id="619741"/>
    <lineage>
        <taxon>Bacteria</taxon>
        <taxon>Bacillati</taxon>
        <taxon>Actinomycetota</taxon>
        <taxon>Actinomycetes</taxon>
        <taxon>Micromonosporales</taxon>
        <taxon>Micromonosporaceae</taxon>
        <taxon>Longispora</taxon>
    </lineage>
</organism>
<dbReference type="PIRSF" id="PIRSF017804">
    <property type="entry name" value="Secretion_EccD1"/>
    <property type="match status" value="1"/>
</dbReference>
<dbReference type="NCBIfam" id="TIGR03920">
    <property type="entry name" value="T7SS_EccD"/>
    <property type="match status" value="1"/>
</dbReference>
<evidence type="ECO:0000256" key="3">
    <source>
        <dbReference type="ARBA" id="ARBA00022475"/>
    </source>
</evidence>
<comment type="caution">
    <text evidence="9">The sequence shown here is derived from an EMBL/GenBank/DDBJ whole genome shotgun (WGS) entry which is preliminary data.</text>
</comment>
<dbReference type="EMBL" id="JADOUF010000001">
    <property type="protein sequence ID" value="MBG6139345.1"/>
    <property type="molecule type" value="Genomic_DNA"/>
</dbReference>
<feature type="transmembrane region" description="Helical" evidence="7">
    <location>
        <begin position="221"/>
        <end position="239"/>
    </location>
</feature>
<evidence type="ECO:0000256" key="6">
    <source>
        <dbReference type="ARBA" id="ARBA00023136"/>
    </source>
</evidence>
<evidence type="ECO:0000256" key="2">
    <source>
        <dbReference type="ARBA" id="ARBA00006162"/>
    </source>
</evidence>
<dbReference type="Pfam" id="PF19053">
    <property type="entry name" value="EccD"/>
    <property type="match status" value="1"/>
</dbReference>
<accession>A0A8J7GKJ1</accession>
<feature type="transmembrane region" description="Helical" evidence="7">
    <location>
        <begin position="273"/>
        <end position="293"/>
    </location>
</feature>
<keyword evidence="10" id="KW-1185">Reference proteome</keyword>
<dbReference type="Proteomes" id="UP000622552">
    <property type="component" value="Unassembled WGS sequence"/>
</dbReference>
<dbReference type="AlphaFoldDB" id="A0A8J7GKJ1"/>
<feature type="transmembrane region" description="Helical" evidence="7">
    <location>
        <begin position="442"/>
        <end position="468"/>
    </location>
</feature>
<proteinExistence type="inferred from homology"/>
<dbReference type="InterPro" id="IPR024962">
    <property type="entry name" value="YukD-like"/>
</dbReference>
<evidence type="ECO:0000259" key="8">
    <source>
        <dbReference type="Pfam" id="PF19053"/>
    </source>
</evidence>
<feature type="transmembrane region" description="Helical" evidence="7">
    <location>
        <begin position="355"/>
        <end position="372"/>
    </location>
</feature>
<dbReference type="Pfam" id="PF08817">
    <property type="entry name" value="YukD"/>
    <property type="match status" value="1"/>
</dbReference>
<dbReference type="RefSeq" id="WP_197006014.1">
    <property type="nucleotide sequence ID" value="NZ_BONS01000012.1"/>
</dbReference>
<feature type="transmembrane region" description="Helical" evidence="7">
    <location>
        <begin position="384"/>
        <end position="403"/>
    </location>
</feature>
<dbReference type="InterPro" id="IPR006707">
    <property type="entry name" value="T7SS_EccD"/>
</dbReference>
<protein>
    <submittedName>
        <fullName evidence="9">Type VII secretion integral membrane protein EccD</fullName>
    </submittedName>
</protein>
<feature type="transmembrane region" description="Helical" evidence="7">
    <location>
        <begin position="330"/>
        <end position="349"/>
    </location>
</feature>
<evidence type="ECO:0000256" key="7">
    <source>
        <dbReference type="SAM" id="Phobius"/>
    </source>
</evidence>
<feature type="transmembrane region" description="Helical" evidence="7">
    <location>
        <begin position="188"/>
        <end position="209"/>
    </location>
</feature>
<keyword evidence="3" id="KW-1003">Cell membrane</keyword>
<evidence type="ECO:0000313" key="10">
    <source>
        <dbReference type="Proteomes" id="UP000622552"/>
    </source>
</evidence>
<dbReference type="Gene3D" id="3.10.20.90">
    <property type="entry name" value="Phosphatidylinositol 3-kinase Catalytic Subunit, Chain A, domain 1"/>
    <property type="match status" value="1"/>
</dbReference>
<evidence type="ECO:0000256" key="5">
    <source>
        <dbReference type="ARBA" id="ARBA00022989"/>
    </source>
</evidence>